<comment type="caution">
    <text evidence="2">The sequence shown here is derived from an EMBL/GenBank/DDBJ whole genome shotgun (WGS) entry which is preliminary data.</text>
</comment>
<dbReference type="EMBL" id="JAIWYP010000004">
    <property type="protein sequence ID" value="KAH3836819.1"/>
    <property type="molecule type" value="Genomic_DNA"/>
</dbReference>
<name>A0A9D4QMW6_DREPO</name>
<dbReference type="Pfam" id="PF18701">
    <property type="entry name" value="DUF5641"/>
    <property type="match status" value="1"/>
</dbReference>
<keyword evidence="3" id="KW-1185">Reference proteome</keyword>
<dbReference type="InterPro" id="IPR040676">
    <property type="entry name" value="DUF5641"/>
</dbReference>
<accession>A0A9D4QMW6</accession>
<dbReference type="AlphaFoldDB" id="A0A9D4QMW6"/>
<evidence type="ECO:0000313" key="2">
    <source>
        <dbReference type="EMBL" id="KAH3836819.1"/>
    </source>
</evidence>
<gene>
    <name evidence="2" type="ORF">DPMN_110195</name>
</gene>
<evidence type="ECO:0000259" key="1">
    <source>
        <dbReference type="Pfam" id="PF18701"/>
    </source>
</evidence>
<reference evidence="2" key="1">
    <citation type="journal article" date="2019" name="bioRxiv">
        <title>The Genome of the Zebra Mussel, Dreissena polymorpha: A Resource for Invasive Species Research.</title>
        <authorList>
            <person name="McCartney M.A."/>
            <person name="Auch B."/>
            <person name="Kono T."/>
            <person name="Mallez S."/>
            <person name="Zhang Y."/>
            <person name="Obille A."/>
            <person name="Becker A."/>
            <person name="Abrahante J.E."/>
            <person name="Garbe J."/>
            <person name="Badalamenti J.P."/>
            <person name="Herman A."/>
            <person name="Mangelson H."/>
            <person name="Liachko I."/>
            <person name="Sullivan S."/>
            <person name="Sone E.D."/>
            <person name="Koren S."/>
            <person name="Silverstein K.A.T."/>
            <person name="Beckman K.B."/>
            <person name="Gohl D.M."/>
        </authorList>
    </citation>
    <scope>NUCLEOTIDE SEQUENCE</scope>
    <source>
        <strain evidence="2">Duluth1</strain>
        <tissue evidence="2">Whole animal</tissue>
    </source>
</reference>
<organism evidence="2 3">
    <name type="scientific">Dreissena polymorpha</name>
    <name type="common">Zebra mussel</name>
    <name type="synonym">Mytilus polymorpha</name>
    <dbReference type="NCBI Taxonomy" id="45954"/>
    <lineage>
        <taxon>Eukaryota</taxon>
        <taxon>Metazoa</taxon>
        <taxon>Spiralia</taxon>
        <taxon>Lophotrochozoa</taxon>
        <taxon>Mollusca</taxon>
        <taxon>Bivalvia</taxon>
        <taxon>Autobranchia</taxon>
        <taxon>Heteroconchia</taxon>
        <taxon>Euheterodonta</taxon>
        <taxon>Imparidentia</taxon>
        <taxon>Neoheterodontei</taxon>
        <taxon>Myida</taxon>
        <taxon>Dreissenoidea</taxon>
        <taxon>Dreissenidae</taxon>
        <taxon>Dreissena</taxon>
    </lineage>
</organism>
<proteinExistence type="predicted"/>
<sequence>MIPTLDHSQINKRAKLQAHIISQFQKRWKFEYLTGLREYHRATGNNTQSIRVGDVVQIQDDYPRIRRKLAVVEELLLTNNLFFMYFCWINILIRLIDTCC</sequence>
<reference evidence="2" key="2">
    <citation type="submission" date="2020-11" db="EMBL/GenBank/DDBJ databases">
        <authorList>
            <person name="McCartney M.A."/>
            <person name="Auch B."/>
            <person name="Kono T."/>
            <person name="Mallez S."/>
            <person name="Becker A."/>
            <person name="Gohl D.M."/>
            <person name="Silverstein K.A.T."/>
            <person name="Koren S."/>
            <person name="Bechman K.B."/>
            <person name="Herman A."/>
            <person name="Abrahante J.E."/>
            <person name="Garbe J."/>
        </authorList>
    </citation>
    <scope>NUCLEOTIDE SEQUENCE</scope>
    <source>
        <strain evidence="2">Duluth1</strain>
        <tissue evidence="2">Whole animal</tissue>
    </source>
</reference>
<evidence type="ECO:0000313" key="3">
    <source>
        <dbReference type="Proteomes" id="UP000828390"/>
    </source>
</evidence>
<protein>
    <recommendedName>
        <fullName evidence="1">DUF5641 domain-containing protein</fullName>
    </recommendedName>
</protein>
<dbReference type="Proteomes" id="UP000828390">
    <property type="component" value="Unassembled WGS sequence"/>
</dbReference>
<feature type="domain" description="DUF5641" evidence="1">
    <location>
        <begin position="14"/>
        <end position="76"/>
    </location>
</feature>